<dbReference type="AlphaFoldDB" id="A0A024S1P4"/>
<dbReference type="KEGG" id="trr:M419DRAFT_120327"/>
<name>A0A024S1P4_HYPJR</name>
<dbReference type="HOGENOM" id="CLU_2777717_0_0_1"/>
<evidence type="ECO:0000313" key="1">
    <source>
        <dbReference type="EMBL" id="ETR98997.1"/>
    </source>
</evidence>
<dbReference type="Proteomes" id="UP000024376">
    <property type="component" value="Unassembled WGS sequence"/>
</dbReference>
<protein>
    <submittedName>
        <fullName evidence="1">Uncharacterized protein</fullName>
    </submittedName>
</protein>
<organism evidence="1 2">
    <name type="scientific">Hypocrea jecorina (strain ATCC 56765 / BCRC 32924 / NRRL 11460 / Rut C-30)</name>
    <name type="common">Trichoderma reesei</name>
    <dbReference type="NCBI Taxonomy" id="1344414"/>
    <lineage>
        <taxon>Eukaryota</taxon>
        <taxon>Fungi</taxon>
        <taxon>Dikarya</taxon>
        <taxon>Ascomycota</taxon>
        <taxon>Pezizomycotina</taxon>
        <taxon>Sordariomycetes</taxon>
        <taxon>Hypocreomycetidae</taxon>
        <taxon>Hypocreales</taxon>
        <taxon>Hypocreaceae</taxon>
        <taxon>Trichoderma</taxon>
    </lineage>
</organism>
<sequence>MRKIRTKEIREEVVNRDKPEAEACCERGQTAGECDNFHRAPKGVCICPSTAIISRVDAEIIFGLTRAAA</sequence>
<proteinExistence type="predicted"/>
<evidence type="ECO:0000313" key="2">
    <source>
        <dbReference type="Proteomes" id="UP000024376"/>
    </source>
</evidence>
<gene>
    <name evidence="1" type="ORF">M419DRAFT_120327</name>
</gene>
<reference evidence="2" key="1">
    <citation type="journal article" date="2013" name="Ind. Biotechnol.">
        <title>Comparative genomics analysis of Trichoderma reesei strains.</title>
        <authorList>
            <person name="Koike H."/>
            <person name="Aerts A."/>
            <person name="LaButti K."/>
            <person name="Grigoriev I.V."/>
            <person name="Baker S.E."/>
        </authorList>
    </citation>
    <scope>NUCLEOTIDE SEQUENCE [LARGE SCALE GENOMIC DNA]</scope>
    <source>
        <strain evidence="2">ATCC 56765 / BCRC 32924 / NRRL 11460 / Rut C-30</strain>
    </source>
</reference>
<dbReference type="EMBL" id="KI911159">
    <property type="protein sequence ID" value="ETR98997.1"/>
    <property type="molecule type" value="Genomic_DNA"/>
</dbReference>
<accession>A0A024S1P4</accession>